<evidence type="ECO:0000313" key="6">
    <source>
        <dbReference type="Proteomes" id="UP000585272"/>
    </source>
</evidence>
<dbReference type="Pfam" id="PF13692">
    <property type="entry name" value="Glyco_trans_1_4"/>
    <property type="match status" value="1"/>
</dbReference>
<dbReference type="GO" id="GO:0004534">
    <property type="term" value="F:5'-3' RNA exonuclease activity"/>
    <property type="evidence" value="ECO:0007669"/>
    <property type="project" value="TreeGrafter"/>
</dbReference>
<sequence>MSERFAIAQVTPYAWEAPHDVNRAVARVADELAARGHRVVVVAPSQSSALVRASRSAIRAARSDPASLLEGTGDGFPRVLAVGEVLPFSPSRRRAVALPIDVARTIEEFFTVAPLDVAHIHEPFAPSAASAALRHSRALNVGSFHSTTERVLSTQVARRVVELFLGRLDARVASYDATRELLQRWFPADYRVILPGADAPRTAAAAVRAGAAAGPELVLISDEERPAVRTFLRALRRLPLDRPWHATVWSPRGTQPPGALRRELRERVTFAGPDDADPGALLAAADVVVRASAGAAPAPSGLLSGIAAGAVPVVARLPVYEELIDDGGHGLLFEPGDVETLAAQLQRLIADPALLARLRDGAQPLRERLTWSRVVDELERVYGELIARRHDGRGDPTVRAKVAGRPLIDVDLHMHTDHSGDCATPVELLLATAKARGLGAIAVTDHNEISGALEAQAKAEGIKVIVGEEVKTKDQGEVIGLFIREKIPRGMSLQETIAEIKRQGGLVYVPHPFDRMHAVPDYEHLLDVLHDVDAIEVFNPRIAIHEFNEEAVRFAAKYRIPAGAGSDAHVAQGLGSVRIRMPDFDGPDEFMESLREADIVRTPASLFYVQALKFLQTKATPPPARRAARERRVRRAARKS</sequence>
<evidence type="ECO:0000256" key="1">
    <source>
        <dbReference type="ARBA" id="ARBA00022676"/>
    </source>
</evidence>
<dbReference type="NCBIfam" id="NF038032">
    <property type="entry name" value="CehA_McbA_metalo"/>
    <property type="match status" value="1"/>
</dbReference>
<dbReference type="Pfam" id="PF02811">
    <property type="entry name" value="PHP"/>
    <property type="match status" value="1"/>
</dbReference>
<evidence type="ECO:0000256" key="3">
    <source>
        <dbReference type="SAM" id="MobiDB-lite"/>
    </source>
</evidence>
<dbReference type="AlphaFoldDB" id="A0A840ILY0"/>
<keyword evidence="6" id="KW-1185">Reference proteome</keyword>
<protein>
    <recommendedName>
        <fullName evidence="4">Polymerase/histidinol phosphatase N-terminal domain-containing protein</fullName>
    </recommendedName>
</protein>
<dbReference type="EMBL" id="JACHNU010000010">
    <property type="protein sequence ID" value="MBB4664994.1"/>
    <property type="molecule type" value="Genomic_DNA"/>
</dbReference>
<dbReference type="Gene3D" id="3.20.20.140">
    <property type="entry name" value="Metal-dependent hydrolases"/>
    <property type="match status" value="1"/>
</dbReference>
<evidence type="ECO:0000313" key="5">
    <source>
        <dbReference type="EMBL" id="MBB4664994.1"/>
    </source>
</evidence>
<dbReference type="CDD" id="cd07432">
    <property type="entry name" value="PHP_HisPPase"/>
    <property type="match status" value="1"/>
</dbReference>
<dbReference type="SUPFAM" id="SSF53756">
    <property type="entry name" value="UDP-Glycosyltransferase/glycogen phosphorylase"/>
    <property type="match status" value="1"/>
</dbReference>
<reference evidence="5 6" key="1">
    <citation type="submission" date="2020-08" db="EMBL/GenBank/DDBJ databases">
        <title>Genomic Encyclopedia of Archaeal and Bacterial Type Strains, Phase II (KMG-II): from individual species to whole genera.</title>
        <authorList>
            <person name="Goeker M."/>
        </authorList>
    </citation>
    <scope>NUCLEOTIDE SEQUENCE [LARGE SCALE GENOMIC DNA]</scope>
    <source>
        <strain evidence="5 6">DSM 23288</strain>
    </source>
</reference>
<name>A0A840ILY0_9ACTN</name>
<dbReference type="PANTHER" id="PTHR42924:SF3">
    <property type="entry name" value="POLYMERASE_HISTIDINOL PHOSPHATASE N-TERMINAL DOMAIN-CONTAINING PROTEIN"/>
    <property type="match status" value="1"/>
</dbReference>
<dbReference type="InterPro" id="IPR052018">
    <property type="entry name" value="PHP_domain"/>
</dbReference>
<proteinExistence type="predicted"/>
<dbReference type="SMART" id="SM00481">
    <property type="entry name" value="POLIIIAc"/>
    <property type="match status" value="1"/>
</dbReference>
<feature type="region of interest" description="Disordered" evidence="3">
    <location>
        <begin position="620"/>
        <end position="640"/>
    </location>
</feature>
<dbReference type="RefSeq" id="WP_183345526.1">
    <property type="nucleotide sequence ID" value="NZ_JACHNU010000010.1"/>
</dbReference>
<accession>A0A840ILY0</accession>
<dbReference type="SUPFAM" id="SSF89550">
    <property type="entry name" value="PHP domain-like"/>
    <property type="match status" value="1"/>
</dbReference>
<dbReference type="CDD" id="cd03801">
    <property type="entry name" value="GT4_PimA-like"/>
    <property type="match status" value="1"/>
</dbReference>
<dbReference type="GO" id="GO:0016757">
    <property type="term" value="F:glycosyltransferase activity"/>
    <property type="evidence" value="ECO:0007669"/>
    <property type="project" value="UniProtKB-KW"/>
</dbReference>
<gene>
    <name evidence="5" type="ORF">BDZ31_004613</name>
</gene>
<evidence type="ECO:0000259" key="4">
    <source>
        <dbReference type="SMART" id="SM00481"/>
    </source>
</evidence>
<dbReference type="Proteomes" id="UP000585272">
    <property type="component" value="Unassembled WGS sequence"/>
</dbReference>
<feature type="domain" description="Polymerase/histidinol phosphatase N-terminal" evidence="4">
    <location>
        <begin position="410"/>
        <end position="474"/>
    </location>
</feature>
<dbReference type="Pfam" id="PF13263">
    <property type="entry name" value="PHP_C"/>
    <property type="match status" value="1"/>
</dbReference>
<dbReference type="PANTHER" id="PTHR42924">
    <property type="entry name" value="EXONUCLEASE"/>
    <property type="match status" value="1"/>
</dbReference>
<keyword evidence="1" id="KW-0328">Glycosyltransferase</keyword>
<dbReference type="InterPro" id="IPR016195">
    <property type="entry name" value="Pol/histidinol_Pase-like"/>
</dbReference>
<keyword evidence="2" id="KW-0808">Transferase</keyword>
<feature type="compositionally biased region" description="Basic residues" evidence="3">
    <location>
        <begin position="626"/>
        <end position="640"/>
    </location>
</feature>
<dbReference type="Gene3D" id="3.40.50.2000">
    <property type="entry name" value="Glycogen Phosphorylase B"/>
    <property type="match status" value="2"/>
</dbReference>
<comment type="caution">
    <text evidence="5">The sequence shown here is derived from an EMBL/GenBank/DDBJ whole genome shotgun (WGS) entry which is preliminary data.</text>
</comment>
<dbReference type="Pfam" id="PF13439">
    <property type="entry name" value="Glyco_transf_4"/>
    <property type="match status" value="1"/>
</dbReference>
<evidence type="ECO:0000256" key="2">
    <source>
        <dbReference type="ARBA" id="ARBA00022679"/>
    </source>
</evidence>
<dbReference type="InterPro" id="IPR003141">
    <property type="entry name" value="Pol/His_phosphatase_N"/>
</dbReference>
<organism evidence="5 6">
    <name type="scientific">Conexibacter arvalis</name>
    <dbReference type="NCBI Taxonomy" id="912552"/>
    <lineage>
        <taxon>Bacteria</taxon>
        <taxon>Bacillati</taxon>
        <taxon>Actinomycetota</taxon>
        <taxon>Thermoleophilia</taxon>
        <taxon>Solirubrobacterales</taxon>
        <taxon>Conexibacteraceae</taxon>
        <taxon>Conexibacter</taxon>
    </lineage>
</organism>
<dbReference type="GO" id="GO:0035312">
    <property type="term" value="F:5'-3' DNA exonuclease activity"/>
    <property type="evidence" value="ECO:0007669"/>
    <property type="project" value="TreeGrafter"/>
</dbReference>
<dbReference type="InterPro" id="IPR004013">
    <property type="entry name" value="PHP_dom"/>
</dbReference>
<dbReference type="InterPro" id="IPR028098">
    <property type="entry name" value="Glyco_trans_4-like_N"/>
</dbReference>